<keyword evidence="3" id="KW-1185">Reference proteome</keyword>
<reference evidence="3" key="1">
    <citation type="journal article" date="2019" name="Int. J. Syst. Evol. Microbiol.">
        <title>The Global Catalogue of Microorganisms (GCM) 10K type strain sequencing project: providing services to taxonomists for standard genome sequencing and annotation.</title>
        <authorList>
            <consortium name="The Broad Institute Genomics Platform"/>
            <consortium name="The Broad Institute Genome Sequencing Center for Infectious Disease"/>
            <person name="Wu L."/>
            <person name="Ma J."/>
        </authorList>
    </citation>
    <scope>NUCLEOTIDE SEQUENCE [LARGE SCALE GENOMIC DNA]</scope>
    <source>
        <strain evidence="3">KCTC 52366</strain>
    </source>
</reference>
<feature type="chain" id="PRO_5046358992" description="Outer membrane protein" evidence="1">
    <location>
        <begin position="28"/>
        <end position="216"/>
    </location>
</feature>
<evidence type="ECO:0000313" key="3">
    <source>
        <dbReference type="Proteomes" id="UP001595632"/>
    </source>
</evidence>
<dbReference type="Gene3D" id="2.40.160.170">
    <property type="match status" value="1"/>
</dbReference>
<sequence>MNFTRSAAALVASVTLSTAAMTGQAAAQDMSSFGLEAGVSTLGVFIAPDFQLHRDVHLRTPLYFGNFSDTYEYDDNDVDTDLSFSSVAVMADYYVMGTGFRLSGGLAFGGYEADAIMVAPTIDGESLAGDITGTVRAKNNVSPVLAIGYRHMFNDSWGLVVEGGARFTQYEIETQGQDQLSASAQADFEADIQDYQDDLDDFSVVPFISLGVTYNF</sequence>
<keyword evidence="1" id="KW-0732">Signal</keyword>
<comment type="caution">
    <text evidence="2">The sequence shown here is derived from an EMBL/GenBank/DDBJ whole genome shotgun (WGS) entry which is preliminary data.</text>
</comment>
<organism evidence="2 3">
    <name type="scientific">Psychromarinibacter halotolerans</name>
    <dbReference type="NCBI Taxonomy" id="1775175"/>
    <lineage>
        <taxon>Bacteria</taxon>
        <taxon>Pseudomonadati</taxon>
        <taxon>Pseudomonadota</taxon>
        <taxon>Alphaproteobacteria</taxon>
        <taxon>Rhodobacterales</taxon>
        <taxon>Paracoccaceae</taxon>
        <taxon>Psychromarinibacter</taxon>
    </lineage>
</organism>
<name>A0ABV7GY09_9RHOB</name>
<evidence type="ECO:0008006" key="4">
    <source>
        <dbReference type="Google" id="ProtNLM"/>
    </source>
</evidence>
<accession>A0ABV7GY09</accession>
<evidence type="ECO:0000313" key="2">
    <source>
        <dbReference type="EMBL" id="MFC3145074.1"/>
    </source>
</evidence>
<evidence type="ECO:0000256" key="1">
    <source>
        <dbReference type="SAM" id="SignalP"/>
    </source>
</evidence>
<protein>
    <recommendedName>
        <fullName evidence="4">Outer membrane protein</fullName>
    </recommendedName>
</protein>
<dbReference type="RefSeq" id="WP_275634275.1">
    <property type="nucleotide sequence ID" value="NZ_JARGYD010000008.1"/>
</dbReference>
<dbReference type="Proteomes" id="UP001595632">
    <property type="component" value="Unassembled WGS sequence"/>
</dbReference>
<dbReference type="EMBL" id="JBHRTB010000010">
    <property type="protein sequence ID" value="MFC3145074.1"/>
    <property type="molecule type" value="Genomic_DNA"/>
</dbReference>
<proteinExistence type="predicted"/>
<gene>
    <name evidence="2" type="ORF">ACFOGP_20305</name>
</gene>
<feature type="signal peptide" evidence="1">
    <location>
        <begin position="1"/>
        <end position="27"/>
    </location>
</feature>